<evidence type="ECO:0000313" key="3">
    <source>
        <dbReference type="Proteomes" id="UP000325292"/>
    </source>
</evidence>
<dbReference type="RefSeq" id="WP_103375461.1">
    <property type="nucleotide sequence ID" value="NZ_CP133983.1"/>
</dbReference>
<protein>
    <submittedName>
        <fullName evidence="2">Nucleic acid-binding protein</fullName>
    </submittedName>
</protein>
<dbReference type="InterPro" id="IPR007393">
    <property type="entry name" value="YlxR_dom"/>
</dbReference>
<dbReference type="EMBL" id="CP019454">
    <property type="protein sequence ID" value="AUW93703.1"/>
    <property type="molecule type" value="Genomic_DNA"/>
</dbReference>
<dbReference type="NCBIfam" id="NF047356">
    <property type="entry name" value="RNA_bind_RnpM"/>
    <property type="match status" value="1"/>
</dbReference>
<accession>A0ABM6RQL2</accession>
<dbReference type="InterPro" id="IPR035931">
    <property type="entry name" value="YlxR-like_sf"/>
</dbReference>
<dbReference type="InterPro" id="IPR037465">
    <property type="entry name" value="YlxR"/>
</dbReference>
<dbReference type="PANTHER" id="PTHR34215">
    <property type="entry name" value="BLL0784 PROTEIN"/>
    <property type="match status" value="1"/>
</dbReference>
<dbReference type="PROSITE" id="PS50890">
    <property type="entry name" value="PUA"/>
    <property type="match status" value="1"/>
</dbReference>
<evidence type="ECO:0000259" key="1">
    <source>
        <dbReference type="Pfam" id="PF04296"/>
    </source>
</evidence>
<name>A0ABM6RQL2_9FIRM</name>
<dbReference type="Proteomes" id="UP000325292">
    <property type="component" value="Chromosome"/>
</dbReference>
<dbReference type="Pfam" id="PF04296">
    <property type="entry name" value="YlxR"/>
    <property type="match status" value="1"/>
</dbReference>
<sequence>MKTRKIPMRTCVACRTTRPKRELIRVVRTPTGTVVVDRKGKVSGRGAYICSTVDCFDLAVRSKKLEHALDVVLDSEIVDQLRQMVAKENISG</sequence>
<dbReference type="PANTHER" id="PTHR34215:SF1">
    <property type="entry name" value="YLXR DOMAIN-CONTAINING PROTEIN"/>
    <property type="match status" value="1"/>
</dbReference>
<reference evidence="2 3" key="1">
    <citation type="journal article" date="2019" name="Sci. Rep.">
        <title>Sulfobacillus thermotolerans: new insights into resistance and metabolic capacities of acidophilic chemolithotrophs.</title>
        <authorList>
            <person name="Panyushkina A.E."/>
            <person name="Babenko V.V."/>
            <person name="Nikitina A.S."/>
            <person name="Selezneva O.V."/>
            <person name="Tsaplina I.A."/>
            <person name="Letarova M.A."/>
            <person name="Kostryukova E.S."/>
            <person name="Letarov A.V."/>
        </authorList>
    </citation>
    <scope>NUCLEOTIDE SEQUENCE [LARGE SCALE GENOMIC DNA]</scope>
    <source>
        <strain evidence="2 3">Kr1</strain>
    </source>
</reference>
<evidence type="ECO:0000313" key="2">
    <source>
        <dbReference type="EMBL" id="AUW93703.1"/>
    </source>
</evidence>
<proteinExistence type="predicted"/>
<dbReference type="Gene3D" id="3.30.1230.10">
    <property type="entry name" value="YlxR-like"/>
    <property type="match status" value="1"/>
</dbReference>
<organism evidence="2 3">
    <name type="scientific">Sulfobacillus thermotolerans</name>
    <dbReference type="NCBI Taxonomy" id="338644"/>
    <lineage>
        <taxon>Bacteria</taxon>
        <taxon>Bacillati</taxon>
        <taxon>Bacillota</taxon>
        <taxon>Clostridia</taxon>
        <taxon>Eubacteriales</taxon>
        <taxon>Clostridiales Family XVII. Incertae Sedis</taxon>
        <taxon>Sulfobacillus</taxon>
    </lineage>
</organism>
<dbReference type="SUPFAM" id="SSF64376">
    <property type="entry name" value="YlxR-like"/>
    <property type="match status" value="1"/>
</dbReference>
<feature type="domain" description="YlxR" evidence="1">
    <location>
        <begin position="9"/>
        <end position="83"/>
    </location>
</feature>
<gene>
    <name evidence="2" type="ORF">BXT84_06900</name>
</gene>
<keyword evidence="3" id="KW-1185">Reference proteome</keyword>
<dbReference type="CDD" id="cd00279">
    <property type="entry name" value="YlxR"/>
    <property type="match status" value="1"/>
</dbReference>